<evidence type="ECO:0000256" key="6">
    <source>
        <dbReference type="ARBA" id="ARBA00022989"/>
    </source>
</evidence>
<feature type="transmembrane region" description="Helical" evidence="9">
    <location>
        <begin position="817"/>
        <end position="835"/>
    </location>
</feature>
<evidence type="ECO:0000313" key="10">
    <source>
        <dbReference type="EMBL" id="POM65842.1"/>
    </source>
</evidence>
<feature type="transmembrane region" description="Helical" evidence="9">
    <location>
        <begin position="735"/>
        <end position="755"/>
    </location>
</feature>
<feature type="transmembrane region" description="Helical" evidence="9">
    <location>
        <begin position="671"/>
        <end position="691"/>
    </location>
</feature>
<comment type="subcellular location">
    <subcellularLocation>
        <location evidence="1">Membrane</location>
        <topology evidence="1">Multi-pass membrane protein</topology>
    </subcellularLocation>
</comment>
<evidence type="ECO:0000256" key="1">
    <source>
        <dbReference type="ARBA" id="ARBA00004141"/>
    </source>
</evidence>
<keyword evidence="5 9" id="KW-0812">Transmembrane</keyword>
<dbReference type="Pfam" id="PF06432">
    <property type="entry name" value="GPI2"/>
    <property type="match status" value="1"/>
</dbReference>
<sequence length="881" mass="98162">MYVHQQDWQNAMRVAESADPASVADVFIAQARLWIERKEHQRAEGFFLSAGKPELALAAYLEAAMWADAVRIAKRHLPHKLMEVNMAHQRAIFSGGPKKKEELMEACEMWVASQQYVQAIDAYLSISVDQISDLGELEELWAMAIELCGKHDPSRYKSIVEEVASRLLGMSRFDAAAEHFQSIDKMNEALDCFLRVNNWAAAQKLCEQHAPELLPRLERAQQASAFGSAAHHPAETKMVVSSYTPSADSKVQYGSEKKEAKLNAGGGEGGDSERGTSALDAWMQRGEWDKVLSSAAKHGPGSLAKYLVLRCSRLCEHDEMATAIKTMADYGIPLDSDALDMTEKLVQKTLGCGYVVEENAEHQAAIPELVKCLRKLVKDLRTNDKDFPSSRVQKIEQWLLVAHFFGIKHQATSAGLDDLVAKVSMSLLRFVSVLPADKMFYLAGTATRKKKWLSAAFVYFNRYLDLCEAIDDGDASNLDNTDFIGTDIPFDFALPDSHFLSEESAREEIRDWVLTISMDQQVAEKLPERACLNCKASIYEAALQCPECKTASESCIITGFPVAAKTTVHCATCKVIADRETWNKCAEAALELYATKLTCLVVQPKWKKILYAPQPYEDNYVDETFLEQMRTNANVQEHDYGGMVRSAAAITQQICAVMIFFAVFEFIRQDAVSAVLLGGVDVFLAVVGFAVLRFHLGLPLNMFDTLSSCLLFCATLSLLSPVLRTLTRSYADDTIWALVTFLGLLHLITHDYNYVNSGIGRFSGTISLNAAIFTAVLLASRLQSNEHVFVFVLLAIEIFAMFPIFQREVKRHSERLHLTTAAALFALSSALTWQLSGLLSVLTGTFVLFLAFVCPLWFMHVQESKNEILGPWDIAHIQPEQ</sequence>
<dbReference type="PANTHER" id="PTHR12982">
    <property type="entry name" value="PHOSPHATIDYLINOSITOL GLYCAN, CLASS C"/>
    <property type="match status" value="1"/>
</dbReference>
<dbReference type="GO" id="GO:0000506">
    <property type="term" value="C:glycosylphosphatidylinositol-N-acetylglucosaminyltransferase (GPI-GnT) complex"/>
    <property type="evidence" value="ECO:0007669"/>
    <property type="project" value="TreeGrafter"/>
</dbReference>
<dbReference type="EMBL" id="NCKW01009878">
    <property type="protein sequence ID" value="POM65842.1"/>
    <property type="molecule type" value="Genomic_DNA"/>
</dbReference>
<dbReference type="AlphaFoldDB" id="A0A2P4XJV3"/>
<comment type="caution">
    <text evidence="10">The sequence shown here is derived from an EMBL/GenBank/DDBJ whole genome shotgun (WGS) entry which is preliminary data.</text>
</comment>
<evidence type="ECO:0000256" key="4">
    <source>
        <dbReference type="ARBA" id="ARBA00022502"/>
    </source>
</evidence>
<reference evidence="10 11" key="1">
    <citation type="journal article" date="2017" name="Genome Biol. Evol.">
        <title>Phytophthora megakarya and P. palmivora, closely related causal agents of cacao black pod rot, underwent increases in genome sizes and gene numbers by different mechanisms.</title>
        <authorList>
            <person name="Ali S.S."/>
            <person name="Shao J."/>
            <person name="Lary D.J."/>
            <person name="Kronmiller B."/>
            <person name="Shen D."/>
            <person name="Strem M.D."/>
            <person name="Amoako-Attah I."/>
            <person name="Akrofi A.Y."/>
            <person name="Begoude B.A."/>
            <person name="Ten Hoopen G.M."/>
            <person name="Coulibaly K."/>
            <person name="Kebe B.I."/>
            <person name="Melnick R.L."/>
            <person name="Guiltinan M.J."/>
            <person name="Tyler B.M."/>
            <person name="Meinhardt L.W."/>
            <person name="Bailey B.A."/>
        </authorList>
    </citation>
    <scope>NUCLEOTIDE SEQUENCE [LARGE SCALE GENOMIC DNA]</scope>
    <source>
        <strain evidence="11">sbr112.9</strain>
    </source>
</reference>
<evidence type="ECO:0000256" key="2">
    <source>
        <dbReference type="ARBA" id="ARBA00004687"/>
    </source>
</evidence>
<gene>
    <name evidence="10" type="ORF">PHPALM_18387</name>
</gene>
<dbReference type="UniPathway" id="UPA00196"/>
<dbReference type="PANTHER" id="PTHR12982:SF0">
    <property type="entry name" value="PHOSPHATIDYLINOSITOL N-ACETYLGLUCOSAMINYLTRANSFERASE SUBUNIT C"/>
    <property type="match status" value="1"/>
</dbReference>
<comment type="similarity">
    <text evidence="3">Belongs to the PIGC family.</text>
</comment>
<evidence type="ECO:0000256" key="7">
    <source>
        <dbReference type="ARBA" id="ARBA00023136"/>
    </source>
</evidence>
<organism evidence="10 11">
    <name type="scientific">Phytophthora palmivora</name>
    <dbReference type="NCBI Taxonomy" id="4796"/>
    <lineage>
        <taxon>Eukaryota</taxon>
        <taxon>Sar</taxon>
        <taxon>Stramenopiles</taxon>
        <taxon>Oomycota</taxon>
        <taxon>Peronosporomycetes</taxon>
        <taxon>Peronosporales</taxon>
        <taxon>Peronosporaceae</taxon>
        <taxon>Phytophthora</taxon>
    </lineage>
</organism>
<feature type="transmembrane region" description="Helical" evidence="9">
    <location>
        <begin position="762"/>
        <end position="782"/>
    </location>
</feature>
<name>A0A2P4XJV3_9STRA</name>
<dbReference type="OrthoDB" id="196709at2759"/>
<evidence type="ECO:0000256" key="3">
    <source>
        <dbReference type="ARBA" id="ARBA00008321"/>
    </source>
</evidence>
<dbReference type="Proteomes" id="UP000237271">
    <property type="component" value="Unassembled WGS sequence"/>
</dbReference>
<keyword evidence="7 9" id="KW-0472">Membrane</keyword>
<feature type="transmembrane region" description="Helical" evidence="9">
    <location>
        <begin position="703"/>
        <end position="723"/>
    </location>
</feature>
<dbReference type="GO" id="GO:0006506">
    <property type="term" value="P:GPI anchor biosynthetic process"/>
    <property type="evidence" value="ECO:0007669"/>
    <property type="project" value="UniProtKB-UniPathway"/>
</dbReference>
<evidence type="ECO:0000256" key="9">
    <source>
        <dbReference type="SAM" id="Phobius"/>
    </source>
</evidence>
<feature type="region of interest" description="Disordered" evidence="8">
    <location>
        <begin position="250"/>
        <end position="275"/>
    </location>
</feature>
<accession>A0A2P4XJV3</accession>
<protein>
    <submittedName>
        <fullName evidence="10">Intraflagellar transport protein</fullName>
    </submittedName>
</protein>
<comment type="pathway">
    <text evidence="2">Glycolipid biosynthesis; glycosylphosphatidylinositol-anchor biosynthesis.</text>
</comment>
<evidence type="ECO:0000256" key="5">
    <source>
        <dbReference type="ARBA" id="ARBA00022692"/>
    </source>
</evidence>
<keyword evidence="4" id="KW-0337">GPI-anchor biosynthesis</keyword>
<dbReference type="InterPro" id="IPR009450">
    <property type="entry name" value="Plno_GlcNAc_GPI2"/>
</dbReference>
<proteinExistence type="inferred from homology"/>
<evidence type="ECO:0000313" key="11">
    <source>
        <dbReference type="Proteomes" id="UP000237271"/>
    </source>
</evidence>
<keyword evidence="11" id="KW-1185">Reference proteome</keyword>
<feature type="transmembrane region" description="Helical" evidence="9">
    <location>
        <begin position="841"/>
        <end position="859"/>
    </location>
</feature>
<evidence type="ECO:0000256" key="8">
    <source>
        <dbReference type="SAM" id="MobiDB-lite"/>
    </source>
</evidence>
<keyword evidence="6 9" id="KW-1133">Transmembrane helix</keyword>
<feature type="transmembrane region" description="Helical" evidence="9">
    <location>
        <begin position="788"/>
        <end position="805"/>
    </location>
</feature>